<proteinExistence type="predicted"/>
<dbReference type="InterPro" id="IPR055408">
    <property type="entry name" value="HEAT_MROH2B-like"/>
</dbReference>
<dbReference type="RefSeq" id="XP_022767230.1">
    <property type="nucleotide sequence ID" value="XM_022911495.1"/>
</dbReference>
<dbReference type="Proteomes" id="UP000515121">
    <property type="component" value="Unplaced"/>
</dbReference>
<evidence type="ECO:0000259" key="3">
    <source>
        <dbReference type="Pfam" id="PF23221"/>
    </source>
</evidence>
<dbReference type="GO" id="GO:0005737">
    <property type="term" value="C:cytoplasm"/>
    <property type="evidence" value="ECO:0007669"/>
    <property type="project" value="TreeGrafter"/>
</dbReference>
<dbReference type="Pfam" id="PF23227">
    <property type="entry name" value="HEAT_MROH2B_C"/>
    <property type="match status" value="1"/>
</dbReference>
<dbReference type="InterPro" id="IPR011989">
    <property type="entry name" value="ARM-like"/>
</dbReference>
<dbReference type="KEGG" id="dzi:111311796"/>
<keyword evidence="5" id="KW-1185">Reference proteome</keyword>
<evidence type="ECO:0000259" key="2">
    <source>
        <dbReference type="Pfam" id="PF23210"/>
    </source>
</evidence>
<accession>A0A6P6AQW9</accession>
<protein>
    <submittedName>
        <fullName evidence="6">Protein SHOOT GRAVITROPISM 6-like isoform X1</fullName>
    </submittedName>
</protein>
<name>A0A6P6AQW9_DURZI</name>
<feature type="domain" description="MROH2B-like HEAT-repeats" evidence="2">
    <location>
        <begin position="259"/>
        <end position="887"/>
    </location>
</feature>
<dbReference type="Gene3D" id="1.25.10.10">
    <property type="entry name" value="Leucine-rich Repeat Variant"/>
    <property type="match status" value="2"/>
</dbReference>
<keyword evidence="1" id="KW-0677">Repeat</keyword>
<evidence type="ECO:0000256" key="1">
    <source>
        <dbReference type="ARBA" id="ARBA00022737"/>
    </source>
</evidence>
<dbReference type="InterPro" id="IPR016024">
    <property type="entry name" value="ARM-type_fold"/>
</dbReference>
<feature type="domain" description="MROH2B-like N-terminal HEAT-repeats" evidence="3">
    <location>
        <begin position="47"/>
        <end position="254"/>
    </location>
</feature>
<evidence type="ECO:0000313" key="5">
    <source>
        <dbReference type="Proteomes" id="UP000515121"/>
    </source>
</evidence>
<reference evidence="6" key="1">
    <citation type="submission" date="2025-08" db="UniProtKB">
        <authorList>
            <consortium name="RefSeq"/>
        </authorList>
    </citation>
    <scope>IDENTIFICATION</scope>
    <source>
        <tissue evidence="6">Fruit stalk</tissue>
    </source>
</reference>
<dbReference type="InterPro" id="IPR056282">
    <property type="entry name" value="MROH2B-like_N_HEAT"/>
</dbReference>
<dbReference type="GeneID" id="111311796"/>
<dbReference type="InterPro" id="IPR055406">
    <property type="entry name" value="HEAT_Maestro"/>
</dbReference>
<sequence>MASSSSLGSSIPAPEAVQVLVSSLADESQVVRESSMASLKEISPLNPLLVLDCCSAVSRGGRRRFGNMAGIFQVMAFGVRALDKKDIDASYVGKLAKIATAEIISSKELNADWQRAAASLLVSIGLHLPDLMMEEIFLHLSGPSSALPAMVQILADFASADALQFTPRLKGVLSRVLPILGNVRDAHRPIFANAFKCWCQAVWQYNIDFPSDSPIDGDVMSFLNSAFELLLRVWAASRDLKVRISSVEALGQMVGLITRTQLKAALPGLVPTILELYKKDRDISLIATYSLYNLLNASLLSETGPPLLDFEELTVILSTLLPVIRMNNDNKEHSDFSVGLKTYNEVQRCFLTVGSVYPEDLFSFLLNKCRLKEEPLTFGALCVLKHLLPRSSEAWHSKRPLLVDAVKSLLDEQNLAIRKALSELIVVMASHCYLVGPSAELFVEYLVRHCALSEHDRIDLESSQVKIGSICPTELRTICEKGLLLLTITIPEMEHILWPFLLKMIIPRRYTGAVATVCRCIAELCRHGSSYNNNMLSDCKARGDIPDPEELFVRLVVLLHNPLAREQLATQILTVLCYLAPLFPRNINLFWQDEIPKMKAYVSDPEDLKLDPSYQETWDDMIINFLAESLDVIQDSDWMISLGNAFTKQYALYTPDDEHSAVLHRCLGMLLQKVNDRAYVRGKIDWMYKQANISIPINRLGLAKAMGLVAASHLDTVLDKLKDILDNVGQSVFQRFLAFFSESYRTEESDDVHAALALMYGYAARYAPSMVIEARIDALVGTNMLSRLLHVRHPTAKQAVITAIDLLGRAVINAAENGAPFPLKRRDQLLDYILTLMGRDETDDLADSSLELLRTQALALNACTTLVSVEPKLTIETRNHVLKATLGFFALPNDRIDVINPLIDNLITLLCAILLTSGEDGRSRAEQLLHILRQIDQYVSSSVDYQRRRGCLAVYEMLVKFRMLCVSGYCALGCRGSCTHSKQIDRTLHGSFSNLPSAAFVLPSREALSLGDRVMMYLPRCADTDSEIRKISAQILDQLFSISLSLPKPLGSSVGGDIELCYGALSSLEDVIAILKSDASIDPSEVFNRIVASVCILLTKNELVGTLHGCMPAICDRIKQSAEGAILTVIEFVTKRGTELSETDVSRTAQSLLSATGHVTEKQLRLEVLGAISSLSENTNAKIVFNEVLAAAGRDIVTKDISRLRGGWPMQDAFHAFSQHIVLSVLFLEHLISVLNQTRVTKSDPGKGENSTLVSETQLEDEILQAAIFALTAFFRGGGKVGKRAVEQSYSSVLATLILQFGSCHGLASSGQHEPLRALLTAFQAFCECVGDLEMGKILARDGEQNEKEKWINVIGDLASCISMKRPKEVQNICKIFTKSLNRQENFQREAAAAALSEFVRYSSGFSSLLEEMVEVLCRHVSDESPTVRCLCLRGLVKIPSVHIFQYTTQVLGVILALLDDLDESVQLTAVSCLLMILESSLNDAVEPILLNLSVRLRNLQISMNVKMRADSFAAFGALSNYGVGANKDAFLEQIHATLPRLILHLYDGDLAVRHACRNTLKRFAPLMEIEGLLALFNSHSINSDYRSDYEDFVRDFTRQFVQHLSSRVDAYMVSTIQAFDAPWPIIQANAIYVSSSILSLSDDQHILALYFAQVFGMLVGKMSRSADAVVRATSSLAFGLLLKSTNSISWRAARLDRADSARKGHDSESAKK</sequence>
<evidence type="ECO:0000259" key="4">
    <source>
        <dbReference type="Pfam" id="PF23227"/>
    </source>
</evidence>
<dbReference type="PANTHER" id="PTHR23120:SF0">
    <property type="entry name" value="MAESTRO HEAT-LIKE REPEAT FAMILY MEMBER 1"/>
    <property type="match status" value="1"/>
</dbReference>
<dbReference type="Pfam" id="PF23221">
    <property type="entry name" value="HEAT_MROH2B_1st"/>
    <property type="match status" value="1"/>
</dbReference>
<dbReference type="OrthoDB" id="1884734at2759"/>
<gene>
    <name evidence="6" type="primary">LOC111311796</name>
</gene>
<organism evidence="5 6">
    <name type="scientific">Durio zibethinus</name>
    <name type="common">Durian</name>
    <dbReference type="NCBI Taxonomy" id="66656"/>
    <lineage>
        <taxon>Eukaryota</taxon>
        <taxon>Viridiplantae</taxon>
        <taxon>Streptophyta</taxon>
        <taxon>Embryophyta</taxon>
        <taxon>Tracheophyta</taxon>
        <taxon>Spermatophyta</taxon>
        <taxon>Magnoliopsida</taxon>
        <taxon>eudicotyledons</taxon>
        <taxon>Gunneridae</taxon>
        <taxon>Pentapetalae</taxon>
        <taxon>rosids</taxon>
        <taxon>malvids</taxon>
        <taxon>Malvales</taxon>
        <taxon>Malvaceae</taxon>
        <taxon>Helicteroideae</taxon>
        <taxon>Durio</taxon>
    </lineage>
</organism>
<dbReference type="Pfam" id="PF23210">
    <property type="entry name" value="HEAT_Maestro_2"/>
    <property type="match status" value="1"/>
</dbReference>
<dbReference type="InterPro" id="IPR045206">
    <property type="entry name" value="Maestro_heat-like_prot"/>
</dbReference>
<feature type="domain" description="Maestro/Maestro-like HEAT-repeats" evidence="4">
    <location>
        <begin position="1414"/>
        <end position="1679"/>
    </location>
</feature>
<dbReference type="SUPFAM" id="SSF48371">
    <property type="entry name" value="ARM repeat"/>
    <property type="match status" value="2"/>
</dbReference>
<evidence type="ECO:0000313" key="6">
    <source>
        <dbReference type="RefSeq" id="XP_022767230.1"/>
    </source>
</evidence>
<dbReference type="PANTHER" id="PTHR23120">
    <property type="entry name" value="MAESTRO-RELATED HEAT DOMAIN-CONTAINING"/>
    <property type="match status" value="1"/>
</dbReference>